<dbReference type="InterPro" id="IPR001587">
    <property type="entry name" value="RNase_J_CS"/>
</dbReference>
<evidence type="ECO:0000256" key="10">
    <source>
        <dbReference type="PIRSR" id="PIRSR004803-1"/>
    </source>
</evidence>
<comment type="caution">
    <text evidence="14">The sequence shown here is derived from an EMBL/GenBank/DDBJ whole genome shotgun (WGS) entry which is preliminary data.</text>
</comment>
<dbReference type="GO" id="GO:0008270">
    <property type="term" value="F:zinc ion binding"/>
    <property type="evidence" value="ECO:0007669"/>
    <property type="project" value="InterPro"/>
</dbReference>
<dbReference type="Gene3D" id="3.40.50.10710">
    <property type="entry name" value="Metallo-hydrolase/oxidoreductase"/>
    <property type="match status" value="1"/>
</dbReference>
<feature type="binding site" evidence="12">
    <location>
        <position position="143"/>
    </location>
    <ligand>
        <name>Zn(2+)</name>
        <dbReference type="ChEBI" id="CHEBI:29105"/>
        <label>1</label>
        <note>catalytic</note>
    </ligand>
</feature>
<feature type="binding site" evidence="12">
    <location>
        <position position="444"/>
    </location>
    <ligand>
        <name>Ca(2+)</name>
        <dbReference type="ChEBI" id="CHEBI:29108"/>
    </ligand>
</feature>
<dbReference type="Proteomes" id="UP000010296">
    <property type="component" value="Unassembled WGS sequence"/>
</dbReference>
<dbReference type="PATRIC" id="fig|888064.11.peg.1115"/>
<keyword evidence="8 9" id="KW-0694">RNA-binding</keyword>
<dbReference type="GO" id="GO:0004534">
    <property type="term" value="F:5'-3' RNA exonuclease activity"/>
    <property type="evidence" value="ECO:0007669"/>
    <property type="project" value="UniProtKB-UniRule"/>
</dbReference>
<evidence type="ECO:0000313" key="14">
    <source>
        <dbReference type="EMBL" id="EFU73374.1"/>
    </source>
</evidence>
<dbReference type="NCBIfam" id="TIGR00649">
    <property type="entry name" value="MG423"/>
    <property type="match status" value="1"/>
</dbReference>
<feature type="binding site" evidence="12">
    <location>
        <position position="77"/>
    </location>
    <ligand>
        <name>Zn(2+)</name>
        <dbReference type="ChEBI" id="CHEBI:29105"/>
        <label>1</label>
        <note>catalytic</note>
    </ligand>
</feature>
<keyword evidence="12" id="KW-0106">Calcium</keyword>
<feature type="binding site" evidence="12">
    <location>
        <position position="80"/>
    </location>
    <ligand>
        <name>Zn(2+)</name>
        <dbReference type="ChEBI" id="CHEBI:29105"/>
        <label>1</label>
        <note>catalytic</note>
    </ligand>
</feature>
<evidence type="ECO:0000256" key="6">
    <source>
        <dbReference type="ARBA" id="ARBA00022833"/>
    </source>
</evidence>
<keyword evidence="2 9" id="KW-0540">Nuclease</keyword>
<dbReference type="InterPro" id="IPR030854">
    <property type="entry name" value="RNase_J_bac"/>
</dbReference>
<dbReference type="SUPFAM" id="SSF56281">
    <property type="entry name" value="Metallo-hydrolase/oxidoreductase"/>
    <property type="match status" value="1"/>
</dbReference>
<dbReference type="OrthoDB" id="9758375at2"/>
<feature type="binding site" evidence="9 11">
    <location>
        <begin position="365"/>
        <end position="369"/>
    </location>
    <ligand>
        <name>substrate</name>
    </ligand>
</feature>
<evidence type="ECO:0000256" key="8">
    <source>
        <dbReference type="ARBA" id="ARBA00022884"/>
    </source>
</evidence>
<feature type="active site" description="Proton acceptor" evidence="10">
    <location>
        <position position="369"/>
    </location>
</feature>
<dbReference type="HOGENOM" id="CLU_008727_3_1_9"/>
<keyword evidence="1 9" id="KW-0963">Cytoplasm</keyword>
<dbReference type="InterPro" id="IPR001279">
    <property type="entry name" value="Metallo-B-lactamas"/>
</dbReference>
<evidence type="ECO:0000256" key="3">
    <source>
        <dbReference type="ARBA" id="ARBA00022723"/>
    </source>
</evidence>
<evidence type="ECO:0000256" key="9">
    <source>
        <dbReference type="HAMAP-Rule" id="MF_01491"/>
    </source>
</evidence>
<feature type="binding site" evidence="12">
    <location>
        <position position="52"/>
    </location>
    <ligand>
        <name>Ca(2+)</name>
        <dbReference type="ChEBI" id="CHEBI:29108"/>
    </ligand>
</feature>
<dbReference type="PIRSF" id="PIRSF004803">
    <property type="entry name" value="RnjA"/>
    <property type="match status" value="1"/>
</dbReference>
<dbReference type="InterPro" id="IPR011108">
    <property type="entry name" value="RMMBL"/>
</dbReference>
<keyword evidence="15" id="KW-1185">Reference proteome</keyword>
<dbReference type="Gene3D" id="3.10.20.580">
    <property type="match status" value="1"/>
</dbReference>
<evidence type="ECO:0000259" key="13">
    <source>
        <dbReference type="SMART" id="SM00849"/>
    </source>
</evidence>
<comment type="cofactor">
    <cofactor evidence="12">
        <name>Ca(2+)</name>
        <dbReference type="ChEBI" id="CHEBI:29108"/>
    </cofactor>
    <text evidence="12">Binds 1 Ca(2+) cation per subunit. Seen in 1 crystal structure, it is not clear if it is physiologically important.</text>
</comment>
<dbReference type="InterPro" id="IPR004613">
    <property type="entry name" value="RNase_J"/>
</dbReference>
<dbReference type="HAMAP" id="MF_01491">
    <property type="entry name" value="RNase_J_bact"/>
    <property type="match status" value="1"/>
</dbReference>
<feature type="binding site" evidence="11">
    <location>
        <begin position="233"/>
        <end position="235"/>
    </location>
    <ligand>
        <name>substrate</name>
    </ligand>
</feature>
<dbReference type="AlphaFoldDB" id="E6LHH5"/>
<comment type="cofactor">
    <cofactor evidence="12">
        <name>Zn(2+)</name>
        <dbReference type="ChEBI" id="CHEBI:29105"/>
    </cofactor>
    <text evidence="12">Binds 2 Zn(2+) ions per subunit. It is not clear if Zn(2+) or Mg(2+) is physiologically important.</text>
</comment>
<dbReference type="eggNOG" id="COG0595">
    <property type="taxonomic scope" value="Bacteria"/>
</dbReference>
<feature type="active site" description="Proton donor" evidence="10">
    <location>
        <position position="196"/>
    </location>
</feature>
<dbReference type="InterPro" id="IPR055132">
    <property type="entry name" value="RNase_J_b_CASP"/>
</dbReference>
<feature type="binding site" evidence="12">
    <location>
        <position position="391"/>
    </location>
    <ligand>
        <name>Zn(2+)</name>
        <dbReference type="ChEBI" id="CHEBI:29105"/>
        <label>1</label>
        <note>catalytic</note>
    </ligand>
</feature>
<dbReference type="Gene3D" id="3.60.15.10">
    <property type="entry name" value="Ribonuclease Z/Hydroxyacylglutathione hydrolase-like"/>
    <property type="match status" value="1"/>
</dbReference>
<keyword evidence="4 9" id="KW-0255">Endonuclease</keyword>
<evidence type="ECO:0000256" key="5">
    <source>
        <dbReference type="ARBA" id="ARBA00022801"/>
    </source>
</evidence>
<dbReference type="GO" id="GO:0005737">
    <property type="term" value="C:cytoplasm"/>
    <property type="evidence" value="ECO:0007669"/>
    <property type="project" value="UniProtKB-SubCell"/>
</dbReference>
<feature type="binding site" evidence="12">
    <location>
        <position position="75"/>
    </location>
    <ligand>
        <name>Zn(2+)</name>
        <dbReference type="ChEBI" id="CHEBI:29105"/>
        <label>1</label>
        <note>catalytic</note>
    </ligand>
</feature>
<dbReference type="Pfam" id="PF22505">
    <property type="entry name" value="RNase_J_b_CASP"/>
    <property type="match status" value="1"/>
</dbReference>
<comment type="subcellular location">
    <subcellularLocation>
        <location evidence="9">Cytoplasm</location>
    </subcellularLocation>
</comment>
<dbReference type="Pfam" id="PF17770">
    <property type="entry name" value="RNase_J_C"/>
    <property type="match status" value="1"/>
</dbReference>
<evidence type="ECO:0000256" key="11">
    <source>
        <dbReference type="PIRSR" id="PIRSR004803-2"/>
    </source>
</evidence>
<feature type="binding site" evidence="12">
    <location>
        <position position="165"/>
    </location>
    <ligand>
        <name>Zn(2+)</name>
        <dbReference type="ChEBI" id="CHEBI:29105"/>
        <label>1</label>
        <note>catalytic</note>
    </ligand>
</feature>
<evidence type="ECO:0000313" key="15">
    <source>
        <dbReference type="Proteomes" id="UP000010296"/>
    </source>
</evidence>
<dbReference type="NCBIfam" id="NF047419">
    <property type="entry name" value="RNase_J1_RnjA"/>
    <property type="match status" value="1"/>
</dbReference>
<dbReference type="GO" id="GO:0006364">
    <property type="term" value="P:rRNA processing"/>
    <property type="evidence" value="ECO:0007669"/>
    <property type="project" value="UniProtKB-UniRule"/>
</dbReference>
<dbReference type="STRING" id="888064.HMPREF9088_1815"/>
<protein>
    <recommendedName>
        <fullName evidence="9">Ribonuclease J</fullName>
        <shortName evidence="9">RNase J</shortName>
        <ecNumber evidence="9">3.1.-.-</ecNumber>
    </recommendedName>
</protein>
<dbReference type="InterPro" id="IPR041636">
    <property type="entry name" value="RNase_J_C"/>
</dbReference>
<keyword evidence="7 9" id="KW-0269">Exonuclease</keyword>
<dbReference type="PANTHER" id="PTHR43694:SF1">
    <property type="entry name" value="RIBONUCLEASE J"/>
    <property type="match status" value="1"/>
</dbReference>
<comment type="subunit">
    <text evidence="9">Homodimer, may be a subunit of the RNA degradosome.</text>
</comment>
<name>E6LHH5_ENTI1</name>
<keyword evidence="9" id="KW-0698">rRNA processing</keyword>
<dbReference type="Pfam" id="PF00753">
    <property type="entry name" value="Lactamase_B"/>
    <property type="match status" value="1"/>
</dbReference>
<feature type="binding site" evidence="12">
    <location>
        <position position="50"/>
    </location>
    <ligand>
        <name>Ca(2+)</name>
        <dbReference type="ChEBI" id="CHEBI:29108"/>
    </ligand>
</feature>
<dbReference type="InterPro" id="IPR036866">
    <property type="entry name" value="RibonucZ/Hydroxyglut_hydro"/>
</dbReference>
<comment type="function">
    <text evidence="9">An RNase that has 5'-3' exonuclease and possibly endonuclease activity. Involved in maturation of rRNA and in some organisms also mRNA maturation and/or decay.</text>
</comment>
<sequence>MKVSLKNNETGVFGIGGLGEIGKNCYGVQFQDEIILIDAGIKFPEDELLGIDYVISDYSYIIQNLHKVKGLFITHGHEDHIGGIPFLLRQANMPIYAGPLAMALITNKLEEHGLLRDAELHEIHEDTIVRFRKTAVSFFRTTHSIPDTLGVVVKTPSGNIVATGDFKFDFTPVGEPADLHKMARIGEEGVLCLLSDSTNAEIPTFTKSEKTIGSSIVHIFEKIEGRIIFASFASNIFRLQQAADAAVATGRKIAVFGRSMENAIVNGQRLGYINVPKGTFVDASELNKLPANETLILCTGSQGEPMAALSRIANGTHRQIQIHPDDTVIFSSSPIPGNTTSVNHLINLLLQAGANVIHGKLNNIHTSGHGGQEEQKLMLRLMKPKFFMPVHGEFRMLKIHTKLAQATGVPRENCYILENGDMLALTADTARVAGHFNANDVYVDGNGVGDIGNVVLRDRRILSEEGLVLAVATVDIAKKEILSGPEILSRGFVYMRESGEMINEGQGILFRALREALKQPDCNEHKLKEAMAGALQPFLFDQTERHPMILGMIMTPDPLNTEASPAQ</sequence>
<dbReference type="InterPro" id="IPR042173">
    <property type="entry name" value="RNase_J_2"/>
</dbReference>
<dbReference type="EC" id="3.1.-.-" evidence="9"/>
<dbReference type="GO" id="GO:0003723">
    <property type="term" value="F:RNA binding"/>
    <property type="evidence" value="ECO:0007669"/>
    <property type="project" value="UniProtKB-UniRule"/>
</dbReference>
<evidence type="ECO:0000256" key="12">
    <source>
        <dbReference type="PIRSR" id="PIRSR004803-3"/>
    </source>
</evidence>
<dbReference type="RefSeq" id="WP_007208828.1">
    <property type="nucleotide sequence ID" value="NZ_GL622241.1"/>
</dbReference>
<keyword evidence="6 12" id="KW-0862">Zinc</keyword>
<feature type="domain" description="Metallo-beta-lactamase" evidence="13">
    <location>
        <begin position="22"/>
        <end position="216"/>
    </location>
</feature>
<proteinExistence type="inferred from homology"/>
<evidence type="ECO:0000256" key="7">
    <source>
        <dbReference type="ARBA" id="ARBA00022839"/>
    </source>
</evidence>
<evidence type="ECO:0000256" key="2">
    <source>
        <dbReference type="ARBA" id="ARBA00022722"/>
    </source>
</evidence>
<organism evidence="14 15">
    <name type="scientific">Enterococcus italicus (strain DSM 15952 / CCUG 50447 / LMG 22039 / TP 1.5)</name>
    <dbReference type="NCBI Taxonomy" id="888064"/>
    <lineage>
        <taxon>Bacteria</taxon>
        <taxon>Bacillati</taxon>
        <taxon>Bacillota</taxon>
        <taxon>Bacilli</taxon>
        <taxon>Lactobacillales</taxon>
        <taxon>Enterococcaceae</taxon>
        <taxon>Enterococcus</taxon>
    </lineage>
</organism>
<dbReference type="GO" id="GO:0004521">
    <property type="term" value="F:RNA endonuclease activity"/>
    <property type="evidence" value="ECO:0007669"/>
    <property type="project" value="UniProtKB-UniRule"/>
</dbReference>
<evidence type="ECO:0000256" key="4">
    <source>
        <dbReference type="ARBA" id="ARBA00022759"/>
    </source>
</evidence>
<dbReference type="Pfam" id="PF07521">
    <property type="entry name" value="RMMBL"/>
    <property type="match status" value="1"/>
</dbReference>
<dbReference type="PANTHER" id="PTHR43694">
    <property type="entry name" value="RIBONUCLEASE J"/>
    <property type="match status" value="1"/>
</dbReference>
<evidence type="ECO:0000256" key="1">
    <source>
        <dbReference type="ARBA" id="ARBA00022490"/>
    </source>
</evidence>
<keyword evidence="3 12" id="KW-0479">Metal-binding</keyword>
<dbReference type="PROSITE" id="PS01292">
    <property type="entry name" value="UPF0036"/>
    <property type="match status" value="1"/>
</dbReference>
<dbReference type="CDD" id="cd07714">
    <property type="entry name" value="RNaseJ_MBL-fold"/>
    <property type="match status" value="1"/>
</dbReference>
<feature type="binding site" evidence="12">
    <location>
        <position position="79"/>
    </location>
    <ligand>
        <name>Zn(2+)</name>
        <dbReference type="ChEBI" id="CHEBI:29105"/>
        <label>2</label>
        <note>catalytic</note>
    </ligand>
</feature>
<dbReference type="EMBL" id="AEPV01000069">
    <property type="protein sequence ID" value="EFU73374.1"/>
    <property type="molecule type" value="Genomic_DNA"/>
</dbReference>
<comment type="similarity">
    <text evidence="9">Belongs to the metallo-beta-lactamase superfamily. RNA-metabolizing metallo-beta-lactamase-like family. Bacterial RNase J subfamily.</text>
</comment>
<gene>
    <name evidence="9" type="primary">rnj</name>
    <name evidence="14" type="ORF">HMPREF9088_1815</name>
</gene>
<dbReference type="SMART" id="SM00849">
    <property type="entry name" value="Lactamase_B"/>
    <property type="match status" value="1"/>
</dbReference>
<keyword evidence="5 9" id="KW-0378">Hydrolase</keyword>
<accession>E6LHH5</accession>
<reference evidence="14 15" key="1">
    <citation type="submission" date="2010-12" db="EMBL/GenBank/DDBJ databases">
        <authorList>
            <person name="Muzny D."/>
            <person name="Qin X."/>
            <person name="Deng J."/>
            <person name="Jiang H."/>
            <person name="Liu Y."/>
            <person name="Qu J."/>
            <person name="Song X.-Z."/>
            <person name="Zhang L."/>
            <person name="Thornton R."/>
            <person name="Coyle M."/>
            <person name="Francisco L."/>
            <person name="Jackson L."/>
            <person name="Javaid M."/>
            <person name="Korchina V."/>
            <person name="Kovar C."/>
            <person name="Mata R."/>
            <person name="Mathew T."/>
            <person name="Ngo R."/>
            <person name="Nguyen L."/>
            <person name="Nguyen N."/>
            <person name="Okwuonu G."/>
            <person name="Ongeri F."/>
            <person name="Pham C."/>
            <person name="Simmons D."/>
            <person name="Wilczek-Boney K."/>
            <person name="Hale W."/>
            <person name="Jakkamsetti A."/>
            <person name="Pham P."/>
            <person name="Ruth R."/>
            <person name="San Lucas F."/>
            <person name="Warren J."/>
            <person name="Zhang J."/>
            <person name="Zhao Z."/>
            <person name="Zhou C."/>
            <person name="Zhu D."/>
            <person name="Lee S."/>
            <person name="Bess C."/>
            <person name="Blankenburg K."/>
            <person name="Forbes L."/>
            <person name="Fu Q."/>
            <person name="Gubbala S."/>
            <person name="Hirani K."/>
            <person name="Jayaseelan J.C."/>
            <person name="Lara F."/>
            <person name="Munidasa M."/>
            <person name="Palculict T."/>
            <person name="Patil S."/>
            <person name="Pu L.-L."/>
            <person name="Saada N."/>
            <person name="Tang L."/>
            <person name="Weissenberger G."/>
            <person name="Zhu Y."/>
            <person name="Hemphill L."/>
            <person name="Shang Y."/>
            <person name="Youmans B."/>
            <person name="Ayvaz T."/>
            <person name="Ross M."/>
            <person name="Santibanez J."/>
            <person name="Aqrawi P."/>
            <person name="Gross S."/>
            <person name="Joshi V."/>
            <person name="Fowler G."/>
            <person name="Nazareth L."/>
            <person name="Reid J."/>
            <person name="Worley K."/>
            <person name="Petrosino J."/>
            <person name="Highlander S."/>
            <person name="Gibbs R."/>
        </authorList>
    </citation>
    <scope>NUCLEOTIDE SEQUENCE [LARGE SCALE GENOMIC DNA]</scope>
    <source>
        <strain evidence="15">DSM 15952 / CCUG 50447 / LMG 22039 / TP 1.5</strain>
    </source>
</reference>